<accession>A0A7W5AUG9</accession>
<feature type="compositionally biased region" description="Polar residues" evidence="1">
    <location>
        <begin position="1"/>
        <end position="11"/>
    </location>
</feature>
<dbReference type="Proteomes" id="UP000570361">
    <property type="component" value="Unassembled WGS sequence"/>
</dbReference>
<protein>
    <submittedName>
        <fullName evidence="2">Uncharacterized protein</fullName>
    </submittedName>
</protein>
<proteinExistence type="predicted"/>
<evidence type="ECO:0000313" key="2">
    <source>
        <dbReference type="EMBL" id="MBB3108994.1"/>
    </source>
</evidence>
<dbReference type="AlphaFoldDB" id="A0A7W5AUG9"/>
<dbReference type="RefSeq" id="WP_246427469.1">
    <property type="nucleotide sequence ID" value="NZ_JACHXK010000002.1"/>
</dbReference>
<evidence type="ECO:0000313" key="3">
    <source>
        <dbReference type="Proteomes" id="UP000570361"/>
    </source>
</evidence>
<dbReference type="EMBL" id="JACHXK010000002">
    <property type="protein sequence ID" value="MBB3108994.1"/>
    <property type="molecule type" value="Genomic_DNA"/>
</dbReference>
<keyword evidence="3" id="KW-1185">Reference proteome</keyword>
<gene>
    <name evidence="2" type="ORF">FHS18_001046</name>
</gene>
<sequence length="161" mass="18019">MENAGSVSPMTTAPAKTPTGPVMTAPAGKAPTAPITMEMPQMTSAPVPAMPIMQLPISAPVVTMEKHEMKKFCKEHMHRYVLVHTKDGWCVDGFVEHIDEEVVCIAVPHNSIGMDPRAFLPYPPGYPYPPLYPYPYYPRRRFFRQIFPLTALLGLSLLPYY</sequence>
<reference evidence="2 3" key="1">
    <citation type="submission" date="2020-08" db="EMBL/GenBank/DDBJ databases">
        <title>Genomic Encyclopedia of Type Strains, Phase III (KMG-III): the genomes of soil and plant-associated and newly described type strains.</title>
        <authorList>
            <person name="Whitman W."/>
        </authorList>
    </citation>
    <scope>NUCLEOTIDE SEQUENCE [LARGE SCALE GENOMIC DNA]</scope>
    <source>
        <strain evidence="2 3">CECT 5862</strain>
    </source>
</reference>
<evidence type="ECO:0000256" key="1">
    <source>
        <dbReference type="SAM" id="MobiDB-lite"/>
    </source>
</evidence>
<organism evidence="2 3">
    <name type="scientific">Paenibacillus phyllosphaerae</name>
    <dbReference type="NCBI Taxonomy" id="274593"/>
    <lineage>
        <taxon>Bacteria</taxon>
        <taxon>Bacillati</taxon>
        <taxon>Bacillota</taxon>
        <taxon>Bacilli</taxon>
        <taxon>Bacillales</taxon>
        <taxon>Paenibacillaceae</taxon>
        <taxon>Paenibacillus</taxon>
    </lineage>
</organism>
<feature type="region of interest" description="Disordered" evidence="1">
    <location>
        <begin position="1"/>
        <end position="27"/>
    </location>
</feature>
<name>A0A7W5AUG9_9BACL</name>
<comment type="caution">
    <text evidence="2">The sequence shown here is derived from an EMBL/GenBank/DDBJ whole genome shotgun (WGS) entry which is preliminary data.</text>
</comment>